<dbReference type="EMBL" id="JARJCN010000048">
    <property type="protein sequence ID" value="KAJ7081787.1"/>
    <property type="molecule type" value="Genomic_DNA"/>
</dbReference>
<dbReference type="Pfam" id="PF00134">
    <property type="entry name" value="Cyclin_N"/>
    <property type="match status" value="1"/>
</dbReference>
<dbReference type="GO" id="GO:0016538">
    <property type="term" value="F:cyclin-dependent protein serine/threonine kinase regulator activity"/>
    <property type="evidence" value="ECO:0007669"/>
    <property type="project" value="TreeGrafter"/>
</dbReference>
<dbReference type="GO" id="GO:0019901">
    <property type="term" value="F:protein kinase binding"/>
    <property type="evidence" value="ECO:0007669"/>
    <property type="project" value="InterPro"/>
</dbReference>
<proteinExistence type="predicted"/>
<gene>
    <name evidence="3" type="ORF">B0H15DRAFT_952808</name>
</gene>
<evidence type="ECO:0000313" key="4">
    <source>
        <dbReference type="Proteomes" id="UP001222325"/>
    </source>
</evidence>
<dbReference type="CDD" id="cd20557">
    <property type="entry name" value="CYCLIN_ScPCL1-like"/>
    <property type="match status" value="1"/>
</dbReference>
<name>A0AAD6TWE5_9AGAR</name>
<dbReference type="Proteomes" id="UP001222325">
    <property type="component" value="Unassembled WGS sequence"/>
</dbReference>
<protein>
    <recommendedName>
        <fullName evidence="2">Cyclin N-terminal domain-containing protein</fullName>
    </recommendedName>
</protein>
<dbReference type="AlphaFoldDB" id="A0AAD6TWE5"/>
<dbReference type="InterPro" id="IPR013922">
    <property type="entry name" value="Cyclin_PHO80-like"/>
</dbReference>
<feature type="compositionally biased region" description="Polar residues" evidence="1">
    <location>
        <begin position="747"/>
        <end position="757"/>
    </location>
</feature>
<dbReference type="PANTHER" id="PTHR15615">
    <property type="match status" value="1"/>
</dbReference>
<evidence type="ECO:0000313" key="3">
    <source>
        <dbReference type="EMBL" id="KAJ7081787.1"/>
    </source>
</evidence>
<feature type="region of interest" description="Disordered" evidence="1">
    <location>
        <begin position="629"/>
        <end position="680"/>
    </location>
</feature>
<dbReference type="SUPFAM" id="SSF47954">
    <property type="entry name" value="Cyclin-like"/>
    <property type="match status" value="1"/>
</dbReference>
<keyword evidence="4" id="KW-1185">Reference proteome</keyword>
<dbReference type="Gene3D" id="1.10.472.10">
    <property type="entry name" value="Cyclin-like"/>
    <property type="match status" value="1"/>
</dbReference>
<dbReference type="PANTHER" id="PTHR15615:SF10">
    <property type="entry name" value="PHO85 CYCLIN-2-RELATED"/>
    <property type="match status" value="1"/>
</dbReference>
<dbReference type="GO" id="GO:0000307">
    <property type="term" value="C:cyclin-dependent protein kinase holoenzyme complex"/>
    <property type="evidence" value="ECO:0007669"/>
    <property type="project" value="TreeGrafter"/>
</dbReference>
<sequence length="757" mass="81827">MTLRHMGPPSPPHPSFLTAHLFNPLCLPPRVSTATSPLLTPDAASFTRSSHCAPPLNRPTTNNQLQPRFGFADVPNPPALVSSASTAHRAEDSSKLSIQQTGHILTFWDTSAAFRIVHAHAPSASNAPRIARTIPKVNFLNLRVPVTGLPPRKQASQRRVALDVHDASNTPRVAQNIPKQRRVYSHAPNVSNVPRVAKNNPRVDFSIFCLPASRLPPASTHTSRTRRTRPVFSERVPGMISRFFGSPRASSCVHTRVSNAADAPRVAGNSPELNFRIFVSRRAARPAVGTRAPRRVCRVGVRAQNASDAPRAAWTIPWVGFSFFGVPASGHRVALTLHAQNALHASRASWTSPKSIFRFSCVPASKCLVVVTLDTQNASNPPRAARNTPGVEFSTFLLSPRAARPTITTWPPPTVCRVNLRAQNASDAPRAARDVELACGEPPCFLLDPANHSPALMELVGIKLSRPLVEYVVDCVAETVDYALGRAPVDLPSRGRTPTRSPSQAQFGNFVANILVRAEVAPPTLLTALVYVARARPHLSIALEEWALERVFLGALIAASKYTQDSTLKNIHWALCTGVFGKGDIGRIEREFFDVLDWELRVSEADLLAHHAGLSAVLGLGLGLELEVQQPQRSRKPRVSGVPALEPASPMSSMESMSPRTPASHPASPPHPAADLSPLPPAAAAADVSVPVYVHPAIAAPQKKGRTLHALMRAFHCPHTHRRLSMQPTICRTALARPAGHRPNGARSPTPTLSLLI</sequence>
<evidence type="ECO:0000256" key="1">
    <source>
        <dbReference type="SAM" id="MobiDB-lite"/>
    </source>
</evidence>
<dbReference type="InterPro" id="IPR036915">
    <property type="entry name" value="Cyclin-like_sf"/>
</dbReference>
<evidence type="ECO:0000259" key="2">
    <source>
        <dbReference type="Pfam" id="PF00134"/>
    </source>
</evidence>
<dbReference type="GO" id="GO:0005634">
    <property type="term" value="C:nucleus"/>
    <property type="evidence" value="ECO:0007669"/>
    <property type="project" value="TreeGrafter"/>
</dbReference>
<feature type="region of interest" description="Disordered" evidence="1">
    <location>
        <begin position="737"/>
        <end position="757"/>
    </location>
</feature>
<dbReference type="InterPro" id="IPR006671">
    <property type="entry name" value="Cyclin_N"/>
</dbReference>
<feature type="domain" description="Cyclin N-terminal" evidence="2">
    <location>
        <begin position="509"/>
        <end position="601"/>
    </location>
</feature>
<feature type="compositionally biased region" description="Low complexity" evidence="1">
    <location>
        <begin position="646"/>
        <end position="666"/>
    </location>
</feature>
<feature type="region of interest" description="Disordered" evidence="1">
    <location>
        <begin position="46"/>
        <end position="66"/>
    </location>
</feature>
<organism evidence="3 4">
    <name type="scientific">Mycena belliarum</name>
    <dbReference type="NCBI Taxonomy" id="1033014"/>
    <lineage>
        <taxon>Eukaryota</taxon>
        <taxon>Fungi</taxon>
        <taxon>Dikarya</taxon>
        <taxon>Basidiomycota</taxon>
        <taxon>Agaricomycotina</taxon>
        <taxon>Agaricomycetes</taxon>
        <taxon>Agaricomycetidae</taxon>
        <taxon>Agaricales</taxon>
        <taxon>Marasmiineae</taxon>
        <taxon>Mycenaceae</taxon>
        <taxon>Mycena</taxon>
    </lineage>
</organism>
<reference evidence="3" key="1">
    <citation type="submission" date="2023-03" db="EMBL/GenBank/DDBJ databases">
        <title>Massive genome expansion in bonnet fungi (Mycena s.s.) driven by repeated elements and novel gene families across ecological guilds.</title>
        <authorList>
            <consortium name="Lawrence Berkeley National Laboratory"/>
            <person name="Harder C.B."/>
            <person name="Miyauchi S."/>
            <person name="Viragh M."/>
            <person name="Kuo A."/>
            <person name="Thoen E."/>
            <person name="Andreopoulos B."/>
            <person name="Lu D."/>
            <person name="Skrede I."/>
            <person name="Drula E."/>
            <person name="Henrissat B."/>
            <person name="Morin E."/>
            <person name="Kohler A."/>
            <person name="Barry K."/>
            <person name="LaButti K."/>
            <person name="Morin E."/>
            <person name="Salamov A."/>
            <person name="Lipzen A."/>
            <person name="Mereny Z."/>
            <person name="Hegedus B."/>
            <person name="Baldrian P."/>
            <person name="Stursova M."/>
            <person name="Weitz H."/>
            <person name="Taylor A."/>
            <person name="Grigoriev I.V."/>
            <person name="Nagy L.G."/>
            <person name="Martin F."/>
            <person name="Kauserud H."/>
        </authorList>
    </citation>
    <scope>NUCLEOTIDE SEQUENCE</scope>
    <source>
        <strain evidence="3">CBHHK173m</strain>
    </source>
</reference>
<comment type="caution">
    <text evidence="3">The sequence shown here is derived from an EMBL/GenBank/DDBJ whole genome shotgun (WGS) entry which is preliminary data.</text>
</comment>
<accession>A0AAD6TWE5</accession>